<dbReference type="PANTHER" id="PTHR39175:SF1">
    <property type="entry name" value="FAMILY PROTEIN, PUTATIVE (AFU_ORTHOLOGUE AFUA_3G15060)-RELATED"/>
    <property type="match status" value="1"/>
</dbReference>
<dbReference type="InterPro" id="IPR037523">
    <property type="entry name" value="VOC_core"/>
</dbReference>
<dbReference type="HOGENOM" id="CLU_1305248_0_0_1"/>
<dbReference type="Gene3D" id="3.10.180.10">
    <property type="entry name" value="2,3-Dihydroxybiphenyl 1,2-Dioxygenase, domain 1"/>
    <property type="match status" value="1"/>
</dbReference>
<dbReference type="InParanoid" id="Q0V2C4"/>
<gene>
    <name evidence="3" type="ORF">SNOG_01840</name>
</gene>
<dbReference type="RefSeq" id="XP_001792465.1">
    <property type="nucleotide sequence ID" value="XM_001792413.1"/>
</dbReference>
<dbReference type="SUPFAM" id="SSF54593">
    <property type="entry name" value="Glyoxalase/Bleomycin resistance protein/Dihydroxybiphenyl dioxygenase"/>
    <property type="match status" value="1"/>
</dbReference>
<evidence type="ECO:0000256" key="1">
    <source>
        <dbReference type="SAM" id="MobiDB-lite"/>
    </source>
</evidence>
<dbReference type="OMA" id="WFNITPD"/>
<dbReference type="EMBL" id="CH445326">
    <property type="protein sequence ID" value="EAT91489.1"/>
    <property type="molecule type" value="Genomic_DNA"/>
</dbReference>
<dbReference type="GeneID" id="5969310"/>
<evidence type="ECO:0000313" key="3">
    <source>
        <dbReference type="EMBL" id="EAT91489.1"/>
    </source>
</evidence>
<sequence>MTFISPLAIDSILFGVRLSETLARLCCLLLPAACDVMLLSGARSTLTPHLPLHHDAHTVTTSNPKTASRKVITMISGIHHVNLVVPHSTFPLAREFYGDTLGLTPRAVPHLQRDTLAWFDLGTSGQQVHIAIGKPADFTHASSRHPCFRVGSVEDLMALRQRIWEHHERGGEAAPKEADKPGEKNSGAEGVEYPTRFFARDFAGNRLEFSV</sequence>
<dbReference type="Proteomes" id="UP000001055">
    <property type="component" value="Unassembled WGS sequence"/>
</dbReference>
<dbReference type="InterPro" id="IPR029068">
    <property type="entry name" value="Glyas_Bleomycin-R_OHBP_Dase"/>
</dbReference>
<dbReference type="VEuPathDB" id="FungiDB:JI435_018400"/>
<proteinExistence type="predicted"/>
<feature type="domain" description="VOC" evidence="2">
    <location>
        <begin position="77"/>
        <end position="211"/>
    </location>
</feature>
<dbReference type="AlphaFoldDB" id="Q0V2C4"/>
<feature type="compositionally biased region" description="Basic and acidic residues" evidence="1">
    <location>
        <begin position="168"/>
        <end position="183"/>
    </location>
</feature>
<evidence type="ECO:0000259" key="2">
    <source>
        <dbReference type="PROSITE" id="PS51819"/>
    </source>
</evidence>
<name>Q0V2C4_PHANO</name>
<dbReference type="eggNOG" id="ENOG502SPPG">
    <property type="taxonomic scope" value="Eukaryota"/>
</dbReference>
<accession>Q0V2C4</accession>
<protein>
    <recommendedName>
        <fullName evidence="2">VOC domain-containing protein</fullName>
    </recommendedName>
</protein>
<feature type="region of interest" description="Disordered" evidence="1">
    <location>
        <begin position="168"/>
        <end position="190"/>
    </location>
</feature>
<dbReference type="PANTHER" id="PTHR39175">
    <property type="entry name" value="FAMILY PROTEIN, PUTATIVE (AFU_ORTHOLOGUE AFUA_3G15060)-RELATED"/>
    <property type="match status" value="1"/>
</dbReference>
<dbReference type="PROSITE" id="PS51819">
    <property type="entry name" value="VOC"/>
    <property type="match status" value="1"/>
</dbReference>
<reference evidence="4" key="1">
    <citation type="journal article" date="2007" name="Plant Cell">
        <title>Dothideomycete-plant interactions illuminated by genome sequencing and EST analysis of the wheat pathogen Stagonospora nodorum.</title>
        <authorList>
            <person name="Hane J.K."/>
            <person name="Lowe R.G."/>
            <person name="Solomon P.S."/>
            <person name="Tan K.C."/>
            <person name="Schoch C.L."/>
            <person name="Spatafora J.W."/>
            <person name="Crous P.W."/>
            <person name="Kodira C."/>
            <person name="Birren B.W."/>
            <person name="Galagan J.E."/>
            <person name="Torriani S.F."/>
            <person name="McDonald B.A."/>
            <person name="Oliver R.P."/>
        </authorList>
    </citation>
    <scope>NUCLEOTIDE SEQUENCE [LARGE SCALE GENOMIC DNA]</scope>
    <source>
        <strain evidence="4">SN15 / ATCC MYA-4574 / FGSC 10173</strain>
    </source>
</reference>
<evidence type="ECO:0000313" key="4">
    <source>
        <dbReference type="Proteomes" id="UP000001055"/>
    </source>
</evidence>
<organism evidence="3 4">
    <name type="scientific">Phaeosphaeria nodorum (strain SN15 / ATCC MYA-4574 / FGSC 10173)</name>
    <name type="common">Glume blotch fungus</name>
    <name type="synonym">Parastagonospora nodorum</name>
    <dbReference type="NCBI Taxonomy" id="321614"/>
    <lineage>
        <taxon>Eukaryota</taxon>
        <taxon>Fungi</taxon>
        <taxon>Dikarya</taxon>
        <taxon>Ascomycota</taxon>
        <taxon>Pezizomycotina</taxon>
        <taxon>Dothideomycetes</taxon>
        <taxon>Pleosporomycetidae</taxon>
        <taxon>Pleosporales</taxon>
        <taxon>Pleosporineae</taxon>
        <taxon>Phaeosphaeriaceae</taxon>
        <taxon>Parastagonospora</taxon>
    </lineage>
</organism>
<dbReference type="KEGG" id="pno:SNOG_01840"/>